<accession>A0AAU9TRK4</accession>
<comment type="caution">
    <text evidence="1">The sequence shown here is derived from an EMBL/GenBank/DDBJ whole genome shotgun (WGS) entry which is preliminary data.</text>
</comment>
<dbReference type="Proteomes" id="UP001153954">
    <property type="component" value="Unassembled WGS sequence"/>
</dbReference>
<sequence length="147" mass="17064">MTEMVVPYLPEKSLVVMDNALYHSQPRSCKIPYHYDLNPIEKIWSLVKRRVADKNVAQEPEQIIELTAAAFASITAGDWRIQCDHVKNIEDQYFKNDQLIDEEMERFIICIQSDSEAESDHDTEFMDTSDSDCDMSGIKPINYLTFH</sequence>
<evidence type="ECO:0000313" key="1">
    <source>
        <dbReference type="EMBL" id="CAH2088518.1"/>
    </source>
</evidence>
<dbReference type="EMBL" id="CAKOGL010000007">
    <property type="protein sequence ID" value="CAH2088518.1"/>
    <property type="molecule type" value="Genomic_DNA"/>
</dbReference>
<keyword evidence="2" id="KW-1185">Reference proteome</keyword>
<evidence type="ECO:0000313" key="2">
    <source>
        <dbReference type="Proteomes" id="UP001153954"/>
    </source>
</evidence>
<dbReference type="AlphaFoldDB" id="A0AAU9TRK4"/>
<dbReference type="InterPro" id="IPR036397">
    <property type="entry name" value="RNaseH_sf"/>
</dbReference>
<organism evidence="1 2">
    <name type="scientific">Euphydryas editha</name>
    <name type="common">Edith's checkerspot</name>
    <dbReference type="NCBI Taxonomy" id="104508"/>
    <lineage>
        <taxon>Eukaryota</taxon>
        <taxon>Metazoa</taxon>
        <taxon>Ecdysozoa</taxon>
        <taxon>Arthropoda</taxon>
        <taxon>Hexapoda</taxon>
        <taxon>Insecta</taxon>
        <taxon>Pterygota</taxon>
        <taxon>Neoptera</taxon>
        <taxon>Endopterygota</taxon>
        <taxon>Lepidoptera</taxon>
        <taxon>Glossata</taxon>
        <taxon>Ditrysia</taxon>
        <taxon>Papilionoidea</taxon>
        <taxon>Nymphalidae</taxon>
        <taxon>Nymphalinae</taxon>
        <taxon>Euphydryas</taxon>
    </lineage>
</organism>
<name>A0AAU9TRK4_EUPED</name>
<proteinExistence type="predicted"/>
<protein>
    <recommendedName>
        <fullName evidence="3">Tc1-like transposase DDE domain-containing protein</fullName>
    </recommendedName>
</protein>
<gene>
    <name evidence="1" type="ORF">EEDITHA_LOCUS4672</name>
</gene>
<reference evidence="1" key="1">
    <citation type="submission" date="2022-03" db="EMBL/GenBank/DDBJ databases">
        <authorList>
            <person name="Tunstrom K."/>
        </authorList>
    </citation>
    <scope>NUCLEOTIDE SEQUENCE</scope>
</reference>
<dbReference type="Gene3D" id="3.30.420.10">
    <property type="entry name" value="Ribonuclease H-like superfamily/Ribonuclease H"/>
    <property type="match status" value="1"/>
</dbReference>
<dbReference type="GO" id="GO:0003676">
    <property type="term" value="F:nucleic acid binding"/>
    <property type="evidence" value="ECO:0007669"/>
    <property type="project" value="InterPro"/>
</dbReference>
<evidence type="ECO:0008006" key="3">
    <source>
        <dbReference type="Google" id="ProtNLM"/>
    </source>
</evidence>